<keyword evidence="1" id="KW-0812">Transmembrane</keyword>
<gene>
    <name evidence="2" type="ORF">ADEAN_000833300</name>
</gene>
<dbReference type="VEuPathDB" id="TriTrypDB:ADEAN_000833300"/>
<dbReference type="AlphaFoldDB" id="A0A7G2CLT9"/>
<organism evidence="2 3">
    <name type="scientific">Angomonas deanei</name>
    <dbReference type="NCBI Taxonomy" id="59799"/>
    <lineage>
        <taxon>Eukaryota</taxon>
        <taxon>Discoba</taxon>
        <taxon>Euglenozoa</taxon>
        <taxon>Kinetoplastea</taxon>
        <taxon>Metakinetoplastina</taxon>
        <taxon>Trypanosomatida</taxon>
        <taxon>Trypanosomatidae</taxon>
        <taxon>Strigomonadinae</taxon>
        <taxon>Angomonas</taxon>
    </lineage>
</organism>
<name>A0A7G2CLT9_9TRYP</name>
<protein>
    <submittedName>
        <fullName evidence="2">Uncharacterized protein</fullName>
    </submittedName>
</protein>
<evidence type="ECO:0000313" key="3">
    <source>
        <dbReference type="Proteomes" id="UP000515908"/>
    </source>
</evidence>
<feature type="transmembrane region" description="Helical" evidence="1">
    <location>
        <begin position="12"/>
        <end position="32"/>
    </location>
</feature>
<reference evidence="2 3" key="1">
    <citation type="submission" date="2020-08" db="EMBL/GenBank/DDBJ databases">
        <authorList>
            <person name="Newling K."/>
            <person name="Davey J."/>
            <person name="Forrester S."/>
        </authorList>
    </citation>
    <scope>NUCLEOTIDE SEQUENCE [LARGE SCALE GENOMIC DNA]</scope>
    <source>
        <strain evidence="3">Crithidia deanei Carvalho (ATCC PRA-265)</strain>
    </source>
</reference>
<keyword evidence="3" id="KW-1185">Reference proteome</keyword>
<evidence type="ECO:0000256" key="1">
    <source>
        <dbReference type="SAM" id="Phobius"/>
    </source>
</evidence>
<proteinExistence type="predicted"/>
<evidence type="ECO:0000313" key="2">
    <source>
        <dbReference type="EMBL" id="CAD2220810.1"/>
    </source>
</evidence>
<keyword evidence="1" id="KW-1133">Transmembrane helix</keyword>
<sequence length="79" mass="9179">MSCCFGIKARTIVYYVFISAALGYLIYCIIKIPQYRYMAIIIIVLVAAFQVSIWRFFPSERMRIQHKAKCRIDSGNYAA</sequence>
<dbReference type="Proteomes" id="UP000515908">
    <property type="component" value="Chromosome 18"/>
</dbReference>
<accession>A0A7G2CLT9</accession>
<feature type="transmembrane region" description="Helical" evidence="1">
    <location>
        <begin position="38"/>
        <end position="57"/>
    </location>
</feature>
<keyword evidence="1" id="KW-0472">Membrane</keyword>
<dbReference type="EMBL" id="LR877162">
    <property type="protein sequence ID" value="CAD2220810.1"/>
    <property type="molecule type" value="Genomic_DNA"/>
</dbReference>